<dbReference type="PANTHER" id="PTHR35136">
    <property type="entry name" value="CYCLOEUCALENOL CYCLOISOMERASE"/>
    <property type="match status" value="1"/>
</dbReference>
<reference evidence="2 3" key="1">
    <citation type="submission" date="2015-04" db="EMBL/GenBank/DDBJ databases">
        <title>The draft genome sequence of Fusarium langsethiae, a T-2/HT-2 mycotoxin producer.</title>
        <authorList>
            <person name="Lysoe E."/>
            <person name="Divon H.H."/>
            <person name="Terzi V."/>
            <person name="Orru L."/>
            <person name="Lamontanara A."/>
            <person name="Kolseth A.-K."/>
            <person name="Frandsen R.J."/>
            <person name="Nielsen K."/>
            <person name="Thrane U."/>
        </authorList>
    </citation>
    <scope>NUCLEOTIDE SEQUENCE [LARGE SCALE GENOMIC DNA]</scope>
    <source>
        <strain evidence="2 3">Fl201059</strain>
    </source>
</reference>
<evidence type="ECO:0000313" key="3">
    <source>
        <dbReference type="Proteomes" id="UP000037904"/>
    </source>
</evidence>
<feature type="transmembrane region" description="Helical" evidence="1">
    <location>
        <begin position="86"/>
        <end position="110"/>
    </location>
</feature>
<keyword evidence="1" id="KW-1133">Transmembrane helix</keyword>
<keyword evidence="2" id="KW-0413">Isomerase</keyword>
<feature type="transmembrane region" description="Helical" evidence="1">
    <location>
        <begin position="244"/>
        <end position="263"/>
    </location>
</feature>
<gene>
    <name evidence="2" type="ORF">FLAG1_04152</name>
</gene>
<name>A0A0M9EZZ3_FUSLA</name>
<dbReference type="AlphaFoldDB" id="A0A0M9EZZ3"/>
<keyword evidence="1" id="KW-0472">Membrane</keyword>
<dbReference type="Proteomes" id="UP000037904">
    <property type="component" value="Unassembled WGS sequence"/>
</dbReference>
<keyword evidence="1" id="KW-0812">Transmembrane</keyword>
<evidence type="ECO:0000313" key="2">
    <source>
        <dbReference type="EMBL" id="KPA42966.1"/>
    </source>
</evidence>
<keyword evidence="3" id="KW-1185">Reference proteome</keyword>
<feature type="transmembrane region" description="Helical" evidence="1">
    <location>
        <begin position="54"/>
        <end position="74"/>
    </location>
</feature>
<dbReference type="PANTHER" id="PTHR35136:SF1">
    <property type="entry name" value="CYCLOEUCALENOL CYCLOISOMERASE"/>
    <property type="match status" value="1"/>
</dbReference>
<evidence type="ECO:0000256" key="1">
    <source>
        <dbReference type="SAM" id="Phobius"/>
    </source>
</evidence>
<dbReference type="InterPro" id="IPR020532">
    <property type="entry name" value="Cycloeucalenol_cycloisomerase"/>
</dbReference>
<sequence length="269" mass="30961">MATSSTPNVYKATAQSIEAEKRWTERLNLFLSPFWVIAVAFAMLSGIMHHWNDIDYFLFSMTVATPLVLFPALLSKRIGRPWYRRYWFKLNVWVAVTVCLGTYFTSHYFFDLMGMRYRFPCMWNFSSAVVGRTGGQVPVFLYPLTHAYFMTYYTVLMVAEKEVVQRLRPGRLGRAAVIVALSYGVALGETFFMASPLLSEWFYYEKRDRMMTVGSMGYMVFFITGLPMVGRIDGKGEDWPLSRVVIEALGTFMSILVLFEVWAKVVGPL</sequence>
<protein>
    <submittedName>
        <fullName evidence="2">Cycloeucalenol cycloisomerase</fullName>
    </submittedName>
</protein>
<dbReference type="OrthoDB" id="2111841at2759"/>
<dbReference type="EMBL" id="JXCE01000052">
    <property type="protein sequence ID" value="KPA42966.1"/>
    <property type="molecule type" value="Genomic_DNA"/>
</dbReference>
<feature type="transmembrane region" description="Helical" evidence="1">
    <location>
        <begin position="27"/>
        <end position="48"/>
    </location>
</feature>
<feature type="transmembrane region" description="Helical" evidence="1">
    <location>
        <begin position="171"/>
        <end position="193"/>
    </location>
</feature>
<organism evidence="2 3">
    <name type="scientific">Fusarium langsethiae</name>
    <dbReference type="NCBI Taxonomy" id="179993"/>
    <lineage>
        <taxon>Eukaryota</taxon>
        <taxon>Fungi</taxon>
        <taxon>Dikarya</taxon>
        <taxon>Ascomycota</taxon>
        <taxon>Pezizomycotina</taxon>
        <taxon>Sordariomycetes</taxon>
        <taxon>Hypocreomycetidae</taxon>
        <taxon>Hypocreales</taxon>
        <taxon>Nectriaceae</taxon>
        <taxon>Fusarium</taxon>
    </lineage>
</organism>
<dbReference type="GO" id="GO:0047793">
    <property type="term" value="F:cycloeucalenol cycloisomerase activity"/>
    <property type="evidence" value="ECO:0007669"/>
    <property type="project" value="InterPro"/>
</dbReference>
<feature type="transmembrane region" description="Helical" evidence="1">
    <location>
        <begin position="140"/>
        <end position="159"/>
    </location>
</feature>
<accession>A0A0M9EZZ3</accession>
<feature type="transmembrane region" description="Helical" evidence="1">
    <location>
        <begin position="213"/>
        <end position="232"/>
    </location>
</feature>
<comment type="caution">
    <text evidence="2">The sequence shown here is derived from an EMBL/GenBank/DDBJ whole genome shotgun (WGS) entry which is preliminary data.</text>
</comment>
<proteinExistence type="predicted"/>